<feature type="transmembrane region" description="Helical" evidence="5">
    <location>
        <begin position="226"/>
        <end position="246"/>
    </location>
</feature>
<feature type="transmembrane region" description="Helical" evidence="5">
    <location>
        <begin position="185"/>
        <end position="206"/>
    </location>
</feature>
<feature type="transmembrane region" description="Helical" evidence="5">
    <location>
        <begin position="40"/>
        <end position="62"/>
    </location>
</feature>
<keyword evidence="4 5" id="KW-0472">Membrane</keyword>
<dbReference type="PANTHER" id="PTHR11785">
    <property type="entry name" value="AMINO ACID TRANSPORTER"/>
    <property type="match status" value="1"/>
</dbReference>
<name>A0ABS7DKH8_9FIRM</name>
<feature type="transmembrane region" description="Helical" evidence="5">
    <location>
        <begin position="330"/>
        <end position="351"/>
    </location>
</feature>
<accession>A0ABS7DKH8</accession>
<evidence type="ECO:0000256" key="4">
    <source>
        <dbReference type="ARBA" id="ARBA00023136"/>
    </source>
</evidence>
<comment type="caution">
    <text evidence="6">The sequence shown here is derived from an EMBL/GenBank/DDBJ whole genome shotgun (WGS) entry which is preliminary data.</text>
</comment>
<dbReference type="Pfam" id="PF13520">
    <property type="entry name" value="AA_permease_2"/>
    <property type="match status" value="1"/>
</dbReference>
<sequence>MEQTRHHYGLFTTVTMIIGICIGSGIFFKSDNILKATGGSVPLGVLVFVLGATSIIFGGLCISELASRTDRPGGIITYVEEFASEKLACGMGWFQIFVYFPTIAAVVSWVVGIYICLLFGWEGSLENQMLIGFLFYTLTFVMNSLSARLGGGFQNFSTISKMIPLAIIAVCGLFFGNPAKGFQSISPSTLGGAAWLSAIGPIAYSFDGWSISTSIAPEIRDSKKNLPRALIIAPIIILITYVAYFIGVSSLLDPQKIIELQDAHVYIVAQNLFGGFGAQIILIFVILAVMGTANGIVLGYIRLPYSMAIRGQGMFPFAEKLSKQDDKNGMPVNSAIFCYAITTFWAAIHFITVKFGLLPNSDVSEISIVMSYIFYIILYYKVFTLYRAGEIKSAYRGVAVPVLATLGSLFILSGGLQSKLFFLYAAFCILVVLLALFYYRKHHADMSVGTK</sequence>
<keyword evidence="7" id="KW-1185">Reference proteome</keyword>
<evidence type="ECO:0000313" key="7">
    <source>
        <dbReference type="Proteomes" id="UP000719942"/>
    </source>
</evidence>
<evidence type="ECO:0000256" key="3">
    <source>
        <dbReference type="ARBA" id="ARBA00022989"/>
    </source>
</evidence>
<dbReference type="Proteomes" id="UP000719942">
    <property type="component" value="Unassembled WGS sequence"/>
</dbReference>
<gene>
    <name evidence="6" type="ORF">J5W02_03045</name>
</gene>
<feature type="transmembrane region" description="Helical" evidence="5">
    <location>
        <begin position="363"/>
        <end position="382"/>
    </location>
</feature>
<dbReference type="RefSeq" id="WP_219964167.1">
    <property type="nucleotide sequence ID" value="NZ_JAGFNZ010000001.1"/>
</dbReference>
<proteinExistence type="predicted"/>
<feature type="transmembrane region" description="Helical" evidence="5">
    <location>
        <begin position="280"/>
        <end position="301"/>
    </location>
</feature>
<evidence type="ECO:0000256" key="2">
    <source>
        <dbReference type="ARBA" id="ARBA00022692"/>
    </source>
</evidence>
<keyword evidence="2 5" id="KW-0812">Transmembrane</keyword>
<feature type="transmembrane region" description="Helical" evidence="5">
    <location>
        <begin position="394"/>
        <end position="415"/>
    </location>
</feature>
<keyword evidence="3 5" id="KW-1133">Transmembrane helix</keyword>
<dbReference type="PIRSF" id="PIRSF006060">
    <property type="entry name" value="AA_transporter"/>
    <property type="match status" value="1"/>
</dbReference>
<reference evidence="6 7" key="1">
    <citation type="submission" date="2021-03" db="EMBL/GenBank/DDBJ databases">
        <title>Caproiciproducens sp. nov. isolated from feces of cow.</title>
        <authorList>
            <person name="Choi J.-Y."/>
        </authorList>
    </citation>
    <scope>NUCLEOTIDE SEQUENCE [LARGE SCALE GENOMIC DNA]</scope>
    <source>
        <strain evidence="6 7">AGMB10547</strain>
    </source>
</reference>
<organism evidence="6 7">
    <name type="scientific">Caproiciproducens faecalis</name>
    <dbReference type="NCBI Taxonomy" id="2820301"/>
    <lineage>
        <taxon>Bacteria</taxon>
        <taxon>Bacillati</taxon>
        <taxon>Bacillota</taxon>
        <taxon>Clostridia</taxon>
        <taxon>Eubacteriales</taxon>
        <taxon>Acutalibacteraceae</taxon>
        <taxon>Caproiciproducens</taxon>
    </lineage>
</organism>
<feature type="transmembrane region" description="Helical" evidence="5">
    <location>
        <begin position="133"/>
        <end position="150"/>
    </location>
</feature>
<dbReference type="PANTHER" id="PTHR11785:SF512">
    <property type="entry name" value="SOBREMESA, ISOFORM B"/>
    <property type="match status" value="1"/>
</dbReference>
<dbReference type="InterPro" id="IPR050598">
    <property type="entry name" value="AminoAcid_Transporter"/>
</dbReference>
<feature type="transmembrane region" description="Helical" evidence="5">
    <location>
        <begin position="7"/>
        <end position="28"/>
    </location>
</feature>
<feature type="transmembrane region" description="Helical" evidence="5">
    <location>
        <begin position="421"/>
        <end position="439"/>
    </location>
</feature>
<protein>
    <submittedName>
        <fullName evidence="6">APC family permease</fullName>
    </submittedName>
</protein>
<feature type="transmembrane region" description="Helical" evidence="5">
    <location>
        <begin position="162"/>
        <end position="179"/>
    </location>
</feature>
<dbReference type="EMBL" id="JAGFNZ010000001">
    <property type="protein sequence ID" value="MBW7571782.1"/>
    <property type="molecule type" value="Genomic_DNA"/>
</dbReference>
<comment type="subcellular location">
    <subcellularLocation>
        <location evidence="1">Membrane</location>
        <topology evidence="1">Multi-pass membrane protein</topology>
    </subcellularLocation>
</comment>
<evidence type="ECO:0000256" key="1">
    <source>
        <dbReference type="ARBA" id="ARBA00004141"/>
    </source>
</evidence>
<dbReference type="Gene3D" id="1.20.1740.10">
    <property type="entry name" value="Amino acid/polyamine transporter I"/>
    <property type="match status" value="1"/>
</dbReference>
<evidence type="ECO:0000256" key="5">
    <source>
        <dbReference type="SAM" id="Phobius"/>
    </source>
</evidence>
<evidence type="ECO:0000313" key="6">
    <source>
        <dbReference type="EMBL" id="MBW7571782.1"/>
    </source>
</evidence>
<dbReference type="InterPro" id="IPR002293">
    <property type="entry name" value="AA/rel_permease1"/>
</dbReference>
<feature type="transmembrane region" description="Helical" evidence="5">
    <location>
        <begin position="96"/>
        <end position="121"/>
    </location>
</feature>